<dbReference type="EMBL" id="JAGSOJ010000001">
    <property type="protein sequence ID" value="MCM1988470.1"/>
    <property type="molecule type" value="Genomic_DNA"/>
</dbReference>
<gene>
    <name evidence="1" type="ORF">KDK92_01875</name>
</gene>
<reference evidence="1" key="1">
    <citation type="journal article" date="2021" name="mSystems">
        <title>Bacteria and Archaea Synergistically Convert Glycine Betaine to Biogenic Methane in the Formosa Cold Seep of the South China Sea.</title>
        <authorList>
            <person name="Li L."/>
            <person name="Zhang W."/>
            <person name="Zhang S."/>
            <person name="Song L."/>
            <person name="Sun Q."/>
            <person name="Zhang H."/>
            <person name="Xiang H."/>
            <person name="Dong X."/>
        </authorList>
    </citation>
    <scope>NUCLEOTIDE SEQUENCE</scope>
    <source>
        <strain evidence="1">ZWT</strain>
    </source>
</reference>
<dbReference type="RefSeq" id="WP_250857336.1">
    <property type="nucleotide sequence ID" value="NZ_JAGSOJ010000001.1"/>
</dbReference>
<accession>A0A9J6NWV0</accession>
<reference evidence="1" key="2">
    <citation type="submission" date="2021-04" db="EMBL/GenBank/DDBJ databases">
        <authorList>
            <person name="Dong X."/>
        </authorList>
    </citation>
    <scope>NUCLEOTIDE SEQUENCE</scope>
    <source>
        <strain evidence="1">ZWT</strain>
    </source>
</reference>
<comment type="caution">
    <text evidence="1">The sequence shown here is derived from an EMBL/GenBank/DDBJ whole genome shotgun (WGS) entry which is preliminary data.</text>
</comment>
<evidence type="ECO:0000313" key="1">
    <source>
        <dbReference type="EMBL" id="MCM1988470.1"/>
    </source>
</evidence>
<evidence type="ECO:0000313" key="2">
    <source>
        <dbReference type="Proteomes" id="UP001056429"/>
    </source>
</evidence>
<protein>
    <submittedName>
        <fullName evidence="1">Uncharacterized protein</fullName>
    </submittedName>
</protein>
<sequence length="65" mass="7609">MFINRKIYSKDISSIHFESNETKGTFEAYDSQGNLVKSWNTIAHNLAQFDSMSRNFYNELNDENP</sequence>
<name>A0A9J6NWV0_9CLOT</name>
<organism evidence="1 2">
    <name type="scientific">Oceanirhabdus seepicola</name>
    <dbReference type="NCBI Taxonomy" id="2828781"/>
    <lineage>
        <taxon>Bacteria</taxon>
        <taxon>Bacillati</taxon>
        <taxon>Bacillota</taxon>
        <taxon>Clostridia</taxon>
        <taxon>Eubacteriales</taxon>
        <taxon>Clostridiaceae</taxon>
        <taxon>Oceanirhabdus</taxon>
    </lineage>
</organism>
<keyword evidence="2" id="KW-1185">Reference proteome</keyword>
<dbReference type="Proteomes" id="UP001056429">
    <property type="component" value="Unassembled WGS sequence"/>
</dbReference>
<proteinExistence type="predicted"/>
<dbReference type="AlphaFoldDB" id="A0A9J6NWV0"/>